<organism evidence="1 2">
    <name type="scientific">Alteromonas phage vB_AmeM_PT11-V22</name>
    <dbReference type="NCBI Taxonomy" id="2704031"/>
    <lineage>
        <taxon>Viruses</taxon>
        <taxon>Duplodnaviria</taxon>
        <taxon>Heunggongvirae</taxon>
        <taxon>Uroviricota</taxon>
        <taxon>Caudoviricetes</taxon>
        <taxon>Myoalterovirus</taxon>
        <taxon>Myoalterovirus PT11V22</taxon>
    </lineage>
</organism>
<evidence type="ECO:0000313" key="1">
    <source>
        <dbReference type="EMBL" id="QHZ59730.1"/>
    </source>
</evidence>
<accession>A0A6C0R0J2</accession>
<name>A0A6C0R0J2_9CAUD</name>
<sequence>MTVIATKNDAQVLSGVLMDDLAGLVLDHNFAHRQTLTEASATDVKIGDVVVYDSVNDQWELAATGATLDGDSPLGFGLGVVVGFESLGDTYTQNMTSGNVVVLYQGAVNVKEAGLNFGGLNGTETAAAKAQLGKQGIKLMATTSGVETSFYSASV</sequence>
<dbReference type="KEGG" id="vg:55626429"/>
<protein>
    <submittedName>
        <fullName evidence="1">Uncharacterized protein</fullName>
    </submittedName>
</protein>
<dbReference type="EMBL" id="MN877442">
    <property type="protein sequence ID" value="QHZ59730.1"/>
    <property type="molecule type" value="Genomic_DNA"/>
</dbReference>
<evidence type="ECO:0000313" key="2">
    <source>
        <dbReference type="Proteomes" id="UP000479357"/>
    </source>
</evidence>
<keyword evidence="2" id="KW-1185">Reference proteome</keyword>
<reference evidence="1 2" key="1">
    <citation type="submission" date="2019-12" db="EMBL/GenBank/DDBJ databases">
        <title>Alteromonas phage V22 represents a new genus of marine bacteriophages that requires a novel tail fiber chaperone for host recognition.</title>
        <authorList>
            <person name="Gonzalez-Serrano R."/>
            <person name="Dunne M."/>
            <person name="Rosselli R."/>
            <person name="Martin-Cuadrado A.-B."/>
            <person name="Grosboillot V."/>
            <person name="Zinsli L."/>
            <person name="Roda-Garcia J.J."/>
            <person name="Loessner M.J."/>
            <person name="Rodriguez-Valera F."/>
        </authorList>
    </citation>
    <scope>NUCLEOTIDE SEQUENCE [LARGE SCALE GENOMIC DNA]</scope>
</reference>
<proteinExistence type="predicted"/>
<dbReference type="RefSeq" id="YP_009855689.1">
    <property type="nucleotide sequence ID" value="NC_048847.1"/>
</dbReference>
<dbReference type="Proteomes" id="UP000479357">
    <property type="component" value="Segment"/>
</dbReference>
<dbReference type="GeneID" id="55626429"/>